<dbReference type="STRING" id="1429043.X474_26545"/>
<dbReference type="InterPro" id="IPR019546">
    <property type="entry name" value="TAT_signal_bac_arc"/>
</dbReference>
<sequence>MNRRDFMKWLAAVGASTALGAYPQSGHAVDKPQRPNFLVILTDQERHHLHWPQGFTKRHMPSWGRLQKNGLTFNRAYCAATQCSPSRACILTGHYSNLNQVPSLAFPGGLPNKTVLPNIGSWLADKAGYEVVWKGKWHLSYPIGFKGGPPDGEVWTEADIKAMEENYGLAQWNPPEAGNDVTNSLKARTTLGGGNANNDGRFVQGLNPDNPKQTKGMGQSAIEYIRQLGRTPKQKRKPFCLFVSLVNPHDIAYFPNGWDEGGYDLADFKDLGIGLPPNIKDDLSTKPGIQKKLLEYLEGEAPLASDAERLDYVNFYAHLHQVVNGPIDALLNAMDSAGLTRDTIIIRTADHGEMCLSHGLREKSYVAYEEAIHVPLTISNPELFPKTATTDAIYSHVDLAATMAHLAGVPGLGVGKSQVPVLLNPDASVRQDALFAYDDYFFLPKNSPASHIKALRDERYTYAVYYSADGSLFEYELYDNQNDPLQMNNLAFNPSPSTLDLIKILHKRLTQRIRENMAQPKGFNWPTDPLKTKTA</sequence>
<dbReference type="EMBL" id="AZAC01000078">
    <property type="protein sequence ID" value="KIX10965.1"/>
    <property type="molecule type" value="Genomic_DNA"/>
</dbReference>
<evidence type="ECO:0000256" key="1">
    <source>
        <dbReference type="ARBA" id="ARBA00004196"/>
    </source>
</evidence>
<name>A0A0D2JNA1_9BACT</name>
<evidence type="ECO:0000259" key="7">
    <source>
        <dbReference type="Pfam" id="PF00884"/>
    </source>
</evidence>
<organism evidence="8 9">
    <name type="scientific">Dethiosulfatarculus sandiegensis</name>
    <dbReference type="NCBI Taxonomy" id="1429043"/>
    <lineage>
        <taxon>Bacteria</taxon>
        <taxon>Pseudomonadati</taxon>
        <taxon>Thermodesulfobacteriota</taxon>
        <taxon>Desulfarculia</taxon>
        <taxon>Desulfarculales</taxon>
        <taxon>Desulfarculaceae</taxon>
        <taxon>Dethiosulfatarculus</taxon>
    </lineage>
</organism>
<comment type="similarity">
    <text evidence="2">Belongs to the sulfatase family.</text>
</comment>
<reference evidence="8 9" key="1">
    <citation type="submission" date="2013-11" db="EMBL/GenBank/DDBJ databases">
        <title>Metagenomic analysis of a methanogenic consortium involved in long chain n-alkane degradation.</title>
        <authorList>
            <person name="Davidova I.A."/>
            <person name="Callaghan A.V."/>
            <person name="Wawrik B."/>
            <person name="Pruitt S."/>
            <person name="Marks C."/>
            <person name="Duncan K.E."/>
            <person name="Suflita J.M."/>
        </authorList>
    </citation>
    <scope>NUCLEOTIDE SEQUENCE [LARGE SCALE GENOMIC DNA]</scope>
    <source>
        <strain evidence="8 9">SPR</strain>
    </source>
</reference>
<keyword evidence="4" id="KW-0378">Hydrolase</keyword>
<comment type="subunit">
    <text evidence="3">Heterodimer of a large and a small subunit.</text>
</comment>
<dbReference type="SUPFAM" id="SSF53649">
    <property type="entry name" value="Alkaline phosphatase-like"/>
    <property type="match status" value="1"/>
</dbReference>
<comment type="subcellular location">
    <subcellularLocation>
        <location evidence="1">Cell envelope</location>
    </subcellularLocation>
</comment>
<dbReference type="GO" id="GO:0051536">
    <property type="term" value="F:iron-sulfur cluster binding"/>
    <property type="evidence" value="ECO:0007669"/>
    <property type="project" value="UniProtKB-KW"/>
</dbReference>
<feature type="domain" description="Sulfatase N-terminal" evidence="7">
    <location>
        <begin position="35"/>
        <end position="409"/>
    </location>
</feature>
<dbReference type="InterPro" id="IPR017850">
    <property type="entry name" value="Alkaline_phosphatase_core_sf"/>
</dbReference>
<keyword evidence="9" id="KW-1185">Reference proteome</keyword>
<evidence type="ECO:0000256" key="6">
    <source>
        <dbReference type="SAM" id="MobiDB-lite"/>
    </source>
</evidence>
<dbReference type="PANTHER" id="PTHR42693:SF53">
    <property type="entry name" value="ENDO-4-O-SULFATASE"/>
    <property type="match status" value="1"/>
</dbReference>
<dbReference type="InParanoid" id="A0A0D2JNA1"/>
<dbReference type="GO" id="GO:0030313">
    <property type="term" value="C:cell envelope"/>
    <property type="evidence" value="ECO:0007669"/>
    <property type="project" value="UniProtKB-SubCell"/>
</dbReference>
<evidence type="ECO:0000256" key="2">
    <source>
        <dbReference type="ARBA" id="ARBA00008779"/>
    </source>
</evidence>
<evidence type="ECO:0000313" key="9">
    <source>
        <dbReference type="Proteomes" id="UP000032233"/>
    </source>
</evidence>
<dbReference type="PANTHER" id="PTHR42693">
    <property type="entry name" value="ARYLSULFATASE FAMILY MEMBER"/>
    <property type="match status" value="1"/>
</dbReference>
<dbReference type="Gene3D" id="3.40.720.10">
    <property type="entry name" value="Alkaline Phosphatase, subunit A"/>
    <property type="match status" value="1"/>
</dbReference>
<evidence type="ECO:0000256" key="3">
    <source>
        <dbReference type="ARBA" id="ARBA00011771"/>
    </source>
</evidence>
<feature type="region of interest" description="Disordered" evidence="6">
    <location>
        <begin position="192"/>
        <end position="216"/>
    </location>
</feature>
<dbReference type="AlphaFoldDB" id="A0A0D2JNA1"/>
<keyword evidence="5" id="KW-0411">Iron-sulfur</keyword>
<dbReference type="InterPro" id="IPR006311">
    <property type="entry name" value="TAT_signal"/>
</dbReference>
<dbReference type="PROSITE" id="PS51318">
    <property type="entry name" value="TAT"/>
    <property type="match status" value="1"/>
</dbReference>
<dbReference type="InterPro" id="IPR050738">
    <property type="entry name" value="Sulfatase"/>
</dbReference>
<evidence type="ECO:0000256" key="5">
    <source>
        <dbReference type="ARBA" id="ARBA00023014"/>
    </source>
</evidence>
<gene>
    <name evidence="8" type="ORF">X474_26545</name>
</gene>
<accession>A0A0D2JNA1</accession>
<dbReference type="Proteomes" id="UP000032233">
    <property type="component" value="Unassembled WGS sequence"/>
</dbReference>
<evidence type="ECO:0000256" key="4">
    <source>
        <dbReference type="ARBA" id="ARBA00022801"/>
    </source>
</evidence>
<protein>
    <recommendedName>
        <fullName evidence="7">Sulfatase N-terminal domain-containing protein</fullName>
    </recommendedName>
</protein>
<keyword evidence="5" id="KW-0479">Metal-binding</keyword>
<dbReference type="NCBIfam" id="TIGR01409">
    <property type="entry name" value="TAT_signal_seq"/>
    <property type="match status" value="1"/>
</dbReference>
<dbReference type="InterPro" id="IPR000917">
    <property type="entry name" value="Sulfatase_N"/>
</dbReference>
<dbReference type="GO" id="GO:0004065">
    <property type="term" value="F:arylsulfatase activity"/>
    <property type="evidence" value="ECO:0007669"/>
    <property type="project" value="TreeGrafter"/>
</dbReference>
<keyword evidence="5" id="KW-0408">Iron</keyword>
<dbReference type="RefSeq" id="WP_044352596.1">
    <property type="nucleotide sequence ID" value="NZ_AZAC01000078.1"/>
</dbReference>
<evidence type="ECO:0000313" key="8">
    <source>
        <dbReference type="EMBL" id="KIX10965.1"/>
    </source>
</evidence>
<proteinExistence type="inferred from homology"/>
<dbReference type="Pfam" id="PF00884">
    <property type="entry name" value="Sulfatase"/>
    <property type="match status" value="1"/>
</dbReference>
<comment type="caution">
    <text evidence="8">The sequence shown here is derived from an EMBL/GenBank/DDBJ whole genome shotgun (WGS) entry which is preliminary data.</text>
</comment>
<dbReference type="Pfam" id="PF10518">
    <property type="entry name" value="TAT_signal"/>
    <property type="match status" value="1"/>
</dbReference>